<name>A0A0F9D3S8_9ZZZZ</name>
<proteinExistence type="predicted"/>
<organism evidence="1">
    <name type="scientific">marine sediment metagenome</name>
    <dbReference type="NCBI Taxonomy" id="412755"/>
    <lineage>
        <taxon>unclassified sequences</taxon>
        <taxon>metagenomes</taxon>
        <taxon>ecological metagenomes</taxon>
    </lineage>
</organism>
<protein>
    <submittedName>
        <fullName evidence="1">Uncharacterized protein</fullName>
    </submittedName>
</protein>
<dbReference type="AlphaFoldDB" id="A0A0F9D3S8"/>
<comment type="caution">
    <text evidence="1">The sequence shown here is derived from an EMBL/GenBank/DDBJ whole genome shotgun (WGS) entry which is preliminary data.</text>
</comment>
<dbReference type="EMBL" id="LAZR01033348">
    <property type="protein sequence ID" value="KKL48341.1"/>
    <property type="molecule type" value="Genomic_DNA"/>
</dbReference>
<accession>A0A0F9D3S8</accession>
<sequence length="73" mass="8664">MKTKKHKCKYCGKVIVGVVKLITYRKKIGQKSINVVELYDEKCFLIKNKERALNELNKKKRTCKRKSCKKSRM</sequence>
<reference evidence="1" key="1">
    <citation type="journal article" date="2015" name="Nature">
        <title>Complex archaea that bridge the gap between prokaryotes and eukaryotes.</title>
        <authorList>
            <person name="Spang A."/>
            <person name="Saw J.H."/>
            <person name="Jorgensen S.L."/>
            <person name="Zaremba-Niedzwiedzka K."/>
            <person name="Martijn J."/>
            <person name="Lind A.E."/>
            <person name="van Eijk R."/>
            <person name="Schleper C."/>
            <person name="Guy L."/>
            <person name="Ettema T.J."/>
        </authorList>
    </citation>
    <scope>NUCLEOTIDE SEQUENCE</scope>
</reference>
<gene>
    <name evidence="1" type="ORF">LCGC14_2326490</name>
</gene>
<evidence type="ECO:0000313" key="1">
    <source>
        <dbReference type="EMBL" id="KKL48341.1"/>
    </source>
</evidence>